<protein>
    <submittedName>
        <fullName evidence="2">Uncharacterized protein</fullName>
    </submittedName>
</protein>
<organism evidence="2 3">
    <name type="scientific">Pleurodeles waltl</name>
    <name type="common">Iberian ribbed newt</name>
    <dbReference type="NCBI Taxonomy" id="8319"/>
    <lineage>
        <taxon>Eukaryota</taxon>
        <taxon>Metazoa</taxon>
        <taxon>Chordata</taxon>
        <taxon>Craniata</taxon>
        <taxon>Vertebrata</taxon>
        <taxon>Euteleostomi</taxon>
        <taxon>Amphibia</taxon>
        <taxon>Batrachia</taxon>
        <taxon>Caudata</taxon>
        <taxon>Salamandroidea</taxon>
        <taxon>Salamandridae</taxon>
        <taxon>Pleurodelinae</taxon>
        <taxon>Pleurodeles</taxon>
    </lineage>
</organism>
<feature type="compositionally biased region" description="Basic and acidic residues" evidence="1">
    <location>
        <begin position="37"/>
        <end position="75"/>
    </location>
</feature>
<dbReference type="Proteomes" id="UP001066276">
    <property type="component" value="Chromosome 9"/>
</dbReference>
<sequence length="109" mass="12301">MGRERALEDENERGGYKRGERRRMAGGRGSIKGGSGVERREPEVGREMSRCRMKSREAAIGKDSRGDRRGKKEVGADTMQWGRQMRRARTGKGRGYGNERGEDDQEPEG</sequence>
<name>A0AAV7MRP6_PLEWA</name>
<feature type="compositionally biased region" description="Gly residues" evidence="1">
    <location>
        <begin position="26"/>
        <end position="36"/>
    </location>
</feature>
<feature type="region of interest" description="Disordered" evidence="1">
    <location>
        <begin position="1"/>
        <end position="109"/>
    </location>
</feature>
<reference evidence="2" key="1">
    <citation type="journal article" date="2022" name="bioRxiv">
        <title>Sequencing and chromosome-scale assembly of the giantPleurodeles waltlgenome.</title>
        <authorList>
            <person name="Brown T."/>
            <person name="Elewa A."/>
            <person name="Iarovenko S."/>
            <person name="Subramanian E."/>
            <person name="Araus A.J."/>
            <person name="Petzold A."/>
            <person name="Susuki M."/>
            <person name="Suzuki K.-i.T."/>
            <person name="Hayashi T."/>
            <person name="Toyoda A."/>
            <person name="Oliveira C."/>
            <person name="Osipova E."/>
            <person name="Leigh N.D."/>
            <person name="Simon A."/>
            <person name="Yun M.H."/>
        </authorList>
    </citation>
    <scope>NUCLEOTIDE SEQUENCE</scope>
    <source>
        <strain evidence="2">20211129_DDA</strain>
        <tissue evidence="2">Liver</tissue>
    </source>
</reference>
<gene>
    <name evidence="2" type="ORF">NDU88_003243</name>
</gene>
<dbReference type="EMBL" id="JANPWB010000013">
    <property type="protein sequence ID" value="KAJ1105839.1"/>
    <property type="molecule type" value="Genomic_DNA"/>
</dbReference>
<accession>A0AAV7MRP6</accession>
<comment type="caution">
    <text evidence="2">The sequence shown here is derived from an EMBL/GenBank/DDBJ whole genome shotgun (WGS) entry which is preliminary data.</text>
</comment>
<evidence type="ECO:0000256" key="1">
    <source>
        <dbReference type="SAM" id="MobiDB-lite"/>
    </source>
</evidence>
<evidence type="ECO:0000313" key="2">
    <source>
        <dbReference type="EMBL" id="KAJ1105839.1"/>
    </source>
</evidence>
<keyword evidence="3" id="KW-1185">Reference proteome</keyword>
<dbReference type="AlphaFoldDB" id="A0AAV7MRP6"/>
<evidence type="ECO:0000313" key="3">
    <source>
        <dbReference type="Proteomes" id="UP001066276"/>
    </source>
</evidence>
<proteinExistence type="predicted"/>
<feature type="compositionally biased region" description="Basic and acidic residues" evidence="1">
    <location>
        <begin position="1"/>
        <end position="18"/>
    </location>
</feature>